<reference evidence="1 2" key="1">
    <citation type="journal article" date="2011" name="Genome Res.">
        <title>Phylogeny-wide analysis of social amoeba genomes highlights ancient origins for complex intercellular communication.</title>
        <authorList>
            <person name="Heidel A.J."/>
            <person name="Lawal H.M."/>
            <person name="Felder M."/>
            <person name="Schilde C."/>
            <person name="Helps N.R."/>
            <person name="Tunggal B."/>
            <person name="Rivero F."/>
            <person name="John U."/>
            <person name="Schleicher M."/>
            <person name="Eichinger L."/>
            <person name="Platzer M."/>
            <person name="Noegel A.A."/>
            <person name="Schaap P."/>
            <person name="Gloeckner G."/>
        </authorList>
    </citation>
    <scope>NUCLEOTIDE SEQUENCE [LARGE SCALE GENOMIC DNA]</scope>
    <source>
        <strain evidence="2">ATCC 26659 / Pp 5 / PN500</strain>
    </source>
</reference>
<sequence>MDSNNSNKFVNLSHVLLQEILNHLEDNIDRVIMTFVCKKWFAEREYYLTFNTKSVPVTSIETFKHKQILSSHLKQMEYSLNRKKKCTAMIVKDADEGSIYSWLNIDYFVLVGQPIPDNVYLVQFGDGVNVPLESLNIHENANITWMRLPPSFNYPLSAKALPKNLKSLFCGKSFNQPIRKGDLPETLEELSIGYDFYYSLQPDTLPKSLTNLSLGHHYICELLPNVLTENITTVTNIPLTYLHMLPPTVTTVRLIGLNGQTLKTGSIPSTVTDLDFGTLMNQPLEVGMIPFGVTKLNLNRMLQVNDPVMGTIPESVIEIDFSSLNKPVPIGFIPSKVEKIEFSILFQSPLESITTIEYTYGYGTLCRRVSDDHFLLLGEKLKSKITDHSMLIDSLIEFEDKKMIWSR</sequence>
<dbReference type="SUPFAM" id="SSF52058">
    <property type="entry name" value="L domain-like"/>
    <property type="match status" value="1"/>
</dbReference>
<dbReference type="RefSeq" id="XP_020432434.1">
    <property type="nucleotide sequence ID" value="XM_020577986.1"/>
</dbReference>
<gene>
    <name evidence="1" type="ORF">PPL_07145</name>
</gene>
<evidence type="ECO:0008006" key="3">
    <source>
        <dbReference type="Google" id="ProtNLM"/>
    </source>
</evidence>
<dbReference type="InterPro" id="IPR051251">
    <property type="entry name" value="STK_FNIP-Repeat"/>
</dbReference>
<evidence type="ECO:0000313" key="1">
    <source>
        <dbReference type="EMBL" id="EFA80314.1"/>
    </source>
</evidence>
<dbReference type="EMBL" id="ADBJ01000031">
    <property type="protein sequence ID" value="EFA80314.1"/>
    <property type="molecule type" value="Genomic_DNA"/>
</dbReference>
<dbReference type="GeneID" id="31362626"/>
<dbReference type="InParanoid" id="D3BEI3"/>
<accession>D3BEI3</accession>
<organism evidence="1 2">
    <name type="scientific">Heterostelium pallidum (strain ATCC 26659 / Pp 5 / PN500)</name>
    <name type="common">Cellular slime mold</name>
    <name type="synonym">Polysphondylium pallidum</name>
    <dbReference type="NCBI Taxonomy" id="670386"/>
    <lineage>
        <taxon>Eukaryota</taxon>
        <taxon>Amoebozoa</taxon>
        <taxon>Evosea</taxon>
        <taxon>Eumycetozoa</taxon>
        <taxon>Dictyostelia</taxon>
        <taxon>Acytosteliales</taxon>
        <taxon>Acytosteliaceae</taxon>
        <taxon>Heterostelium</taxon>
    </lineage>
</organism>
<evidence type="ECO:0000313" key="2">
    <source>
        <dbReference type="Proteomes" id="UP000001396"/>
    </source>
</evidence>
<dbReference type="PANTHER" id="PTHR32134:SF190">
    <property type="entry name" value="FNIP REPEAT-CONTAINING PROTEIN"/>
    <property type="match status" value="1"/>
</dbReference>
<proteinExistence type="predicted"/>
<name>D3BEI3_HETP5</name>
<dbReference type="Pfam" id="PF05725">
    <property type="entry name" value="FNIP"/>
    <property type="match status" value="3"/>
</dbReference>
<dbReference type="Proteomes" id="UP000001396">
    <property type="component" value="Unassembled WGS sequence"/>
</dbReference>
<dbReference type="Gene3D" id="1.20.1280.50">
    <property type="match status" value="1"/>
</dbReference>
<keyword evidence="2" id="KW-1185">Reference proteome</keyword>
<dbReference type="PANTHER" id="PTHR32134">
    <property type="entry name" value="FNIP REPEAT-CONTAINING PROTEIN"/>
    <property type="match status" value="1"/>
</dbReference>
<protein>
    <recommendedName>
        <fullName evidence="3">COI1 F-box domain-containing protein</fullName>
    </recommendedName>
</protein>
<dbReference type="InterPro" id="IPR008615">
    <property type="entry name" value="FNIP"/>
</dbReference>
<comment type="caution">
    <text evidence="1">The sequence shown here is derived from an EMBL/GenBank/DDBJ whole genome shotgun (WGS) entry which is preliminary data.</text>
</comment>
<dbReference type="AlphaFoldDB" id="D3BEI3"/>
<dbReference type="OMA" id="ANITWMR"/>